<sequence length="714" mass="72783">MRSRERRLPGARAAVAALVCAVSLCSGTGYAAVGPLAAAVSAAPAAPAAPAAEVVTQLARAPGVRAVTPPGGLVTYTLTARNNGPSVARNVTATDTLPEGMEFVSSSDGCTAAGRVVTCGPEPQLSVGEIKTWTFVVQLSPSYQGDGTDLGNTATGTSEDVDPDPDNNKTDPVSPDGPFDPVSDLNTVKAALGSGPIVPGEEFEYQITTENTGPSDARNVTVTDNLPSGIVFVSSSDPCTATGQRVTCGPLGVLPPDASVTWTFKVKLSAAYSGDGTGLRNTATSTSDSEDPNPTDNTSRPVLPPGGVTQPQADIWTIKRPSTTAPVSPGQTFEYTVTVTNDGPSQALGVRLTDALPAPLAFVSSPDGCTATGQNVSCGPQAVLAPGAAKVWRFTVRLDPNYRGDGSDIANTATASSDTEDPVPGNNTSPPAGLPGSAVNHPYADLAVTKEAVGTTSPTPGQTFDYRIRITNNGPSADALNVRLSDELSPGLTYVSSSPAGCTVSGLGVTCRRAAPLGVGETVEYTLTVRIDPAYKGDGSDLVNTAHVTADNIDPASENDTDTATVPGGSVNAPSADLAIVKRPVTSTPIAPGESFDYQVTVTNRGPSQAEEVRVTDVLPSSLSFVGSEDECMSGDQVDCGPEATLAPGASVTWVFRVKLDPDYTGDGSDIRNTAVVHSATRDPVAANNESTAGTPGGTVDKPTADLEVTKKTP</sequence>
<dbReference type="Proteomes" id="UP000460558">
    <property type="component" value="Unassembled WGS sequence"/>
</dbReference>
<keyword evidence="2" id="KW-0732">Signal</keyword>
<evidence type="ECO:0000313" key="5">
    <source>
        <dbReference type="Proteomes" id="UP000460558"/>
    </source>
</evidence>
<dbReference type="InterPro" id="IPR001434">
    <property type="entry name" value="OmcB-like_DUF11"/>
</dbReference>
<dbReference type="InterPro" id="IPR051172">
    <property type="entry name" value="Chlamydia_OmcB"/>
</dbReference>
<dbReference type="Gene3D" id="2.60.40.10">
    <property type="entry name" value="Immunoglobulins"/>
    <property type="match status" value="2"/>
</dbReference>
<feature type="region of interest" description="Disordered" evidence="1">
    <location>
        <begin position="142"/>
        <end position="179"/>
    </location>
</feature>
<feature type="domain" description="DUF11" evidence="3">
    <location>
        <begin position="445"/>
        <end position="566"/>
    </location>
</feature>
<dbReference type="RefSeq" id="WP_153486492.1">
    <property type="nucleotide sequence ID" value="NZ_VDEQ01000305.1"/>
</dbReference>
<dbReference type="NCBIfam" id="TIGR01451">
    <property type="entry name" value="B_ant_repeat"/>
    <property type="match status" value="5"/>
</dbReference>
<proteinExistence type="predicted"/>
<dbReference type="Gene3D" id="2.60.40.740">
    <property type="match status" value="1"/>
</dbReference>
<protein>
    <submittedName>
        <fullName evidence="4">DUF11 domain-containing protein</fullName>
    </submittedName>
</protein>
<feature type="region of interest" description="Disordered" evidence="1">
    <location>
        <begin position="403"/>
        <end position="440"/>
    </location>
</feature>
<dbReference type="InterPro" id="IPR047589">
    <property type="entry name" value="DUF11_rpt"/>
</dbReference>
<feature type="signal peptide" evidence="2">
    <location>
        <begin position="1"/>
        <end position="31"/>
    </location>
</feature>
<evidence type="ECO:0000256" key="2">
    <source>
        <dbReference type="SAM" id="SignalP"/>
    </source>
</evidence>
<evidence type="ECO:0000259" key="3">
    <source>
        <dbReference type="Pfam" id="PF01345"/>
    </source>
</evidence>
<organism evidence="4 5">
    <name type="scientific">Streptomyces katsurahamanus</name>
    <dbReference type="NCBI Taxonomy" id="2577098"/>
    <lineage>
        <taxon>Bacteria</taxon>
        <taxon>Bacillati</taxon>
        <taxon>Actinomycetota</taxon>
        <taxon>Actinomycetes</taxon>
        <taxon>Kitasatosporales</taxon>
        <taxon>Streptomycetaceae</taxon>
        <taxon>Streptomyces</taxon>
    </lineage>
</organism>
<dbReference type="EMBL" id="VDEQ01000305">
    <property type="protein sequence ID" value="MQS39095.1"/>
    <property type="molecule type" value="Genomic_DNA"/>
</dbReference>
<dbReference type="Pfam" id="PF01345">
    <property type="entry name" value="DUF11"/>
    <property type="match status" value="5"/>
</dbReference>
<feature type="compositionally biased region" description="Basic and acidic residues" evidence="1">
    <location>
        <begin position="703"/>
        <end position="714"/>
    </location>
</feature>
<gene>
    <name evidence="4" type="ORF">FFZ77_27005</name>
</gene>
<feature type="region of interest" description="Disordered" evidence="1">
    <location>
        <begin position="275"/>
        <end position="312"/>
    </location>
</feature>
<feature type="region of interest" description="Disordered" evidence="1">
    <location>
        <begin position="552"/>
        <end position="571"/>
    </location>
</feature>
<dbReference type="PANTHER" id="PTHR34819">
    <property type="entry name" value="LARGE CYSTEINE-RICH PERIPLASMIC PROTEIN OMCB"/>
    <property type="match status" value="1"/>
</dbReference>
<accession>A0ABW9P0J2</accession>
<feature type="chain" id="PRO_5046521124" evidence="2">
    <location>
        <begin position="32"/>
        <end position="714"/>
    </location>
</feature>
<feature type="domain" description="DUF11" evidence="3">
    <location>
        <begin position="193"/>
        <end position="299"/>
    </location>
</feature>
<feature type="region of interest" description="Disordered" evidence="1">
    <location>
        <begin position="680"/>
        <end position="714"/>
    </location>
</feature>
<feature type="compositionally biased region" description="Polar residues" evidence="1">
    <location>
        <begin position="142"/>
        <end position="158"/>
    </location>
</feature>
<evidence type="ECO:0000313" key="4">
    <source>
        <dbReference type="EMBL" id="MQS39095.1"/>
    </source>
</evidence>
<feature type="domain" description="DUF11" evidence="3">
    <location>
        <begin position="69"/>
        <end position="170"/>
    </location>
</feature>
<evidence type="ECO:0000256" key="1">
    <source>
        <dbReference type="SAM" id="MobiDB-lite"/>
    </source>
</evidence>
<comment type="caution">
    <text evidence="4">The sequence shown here is derived from an EMBL/GenBank/DDBJ whole genome shotgun (WGS) entry which is preliminary data.</text>
</comment>
<feature type="domain" description="DUF11" evidence="3">
    <location>
        <begin position="322"/>
        <end position="429"/>
    </location>
</feature>
<name>A0ABW9P0J2_9ACTN</name>
<dbReference type="InterPro" id="IPR013783">
    <property type="entry name" value="Ig-like_fold"/>
</dbReference>
<reference evidence="4 5" key="1">
    <citation type="submission" date="2019-06" db="EMBL/GenBank/DDBJ databases">
        <title>Comparative genomics and metabolomics analyses of clavulanic acid producing Streptomyces species provides insight into specialized metabolism and evolution of beta-lactam biosynthetic gene clusters.</title>
        <authorList>
            <person name="Moore M.A."/>
            <person name="Cruz-Morales P."/>
            <person name="Barona Gomez F."/>
            <person name="Kapil T."/>
        </authorList>
    </citation>
    <scope>NUCLEOTIDE SEQUENCE [LARGE SCALE GENOMIC DNA]</scope>
    <source>
        <strain evidence="4 5">T-272</strain>
    </source>
</reference>
<keyword evidence="5" id="KW-1185">Reference proteome</keyword>
<feature type="domain" description="DUF11" evidence="3">
    <location>
        <begin position="577"/>
        <end position="693"/>
    </location>
</feature>
<dbReference type="PANTHER" id="PTHR34819:SF3">
    <property type="entry name" value="CELL SURFACE PROTEIN"/>
    <property type="match status" value="1"/>
</dbReference>